<evidence type="ECO:0000256" key="2">
    <source>
        <dbReference type="ARBA" id="ARBA00022833"/>
    </source>
</evidence>
<dbReference type="GO" id="GO:0044183">
    <property type="term" value="F:protein folding chaperone"/>
    <property type="evidence" value="ECO:0007669"/>
    <property type="project" value="TreeGrafter"/>
</dbReference>
<protein>
    <recommendedName>
        <fullName evidence="6">33 kDa chaperonin</fullName>
    </recommendedName>
    <alternativeName>
        <fullName evidence="6">Heat shock protein 33 homolog</fullName>
        <shortName evidence="6">HSP33</shortName>
    </alternativeName>
</protein>
<dbReference type="InterPro" id="IPR016153">
    <property type="entry name" value="Heat_shock_Hsp33_N"/>
</dbReference>
<name>A0A1M5P5I3_9FIRM</name>
<dbReference type="GO" id="GO:0005737">
    <property type="term" value="C:cytoplasm"/>
    <property type="evidence" value="ECO:0007669"/>
    <property type="project" value="UniProtKB-SubCell"/>
</dbReference>
<dbReference type="STRING" id="1120995.SAMN02745245_00171"/>
<evidence type="ECO:0000256" key="6">
    <source>
        <dbReference type="HAMAP-Rule" id="MF_00117"/>
    </source>
</evidence>
<dbReference type="NCBIfam" id="NF001033">
    <property type="entry name" value="PRK00114.1"/>
    <property type="match status" value="1"/>
</dbReference>
<dbReference type="Gene3D" id="3.55.30.10">
    <property type="entry name" value="Hsp33 domain"/>
    <property type="match status" value="1"/>
</dbReference>
<proteinExistence type="inferred from homology"/>
<evidence type="ECO:0000256" key="1">
    <source>
        <dbReference type="ARBA" id="ARBA00022490"/>
    </source>
</evidence>
<dbReference type="SUPFAM" id="SSF64397">
    <property type="entry name" value="Hsp33 domain"/>
    <property type="match status" value="1"/>
</dbReference>
<comment type="similarity">
    <text evidence="6">Belongs to the HSP33 family.</text>
</comment>
<comment type="PTM">
    <text evidence="6">Under oxidizing conditions two disulfide bonds are formed involving the reactive cysteines. Under reducing conditions zinc is bound to the reactive cysteines and the protein is inactive.</text>
</comment>
<accession>A0A1M5P5I3</accession>
<keyword evidence="3 6" id="KW-1015">Disulfide bond</keyword>
<dbReference type="Gene3D" id="3.90.1280.10">
    <property type="entry name" value="HSP33 redox switch-like"/>
    <property type="match status" value="1"/>
</dbReference>
<dbReference type="OrthoDB" id="9776534at2"/>
<dbReference type="PANTHER" id="PTHR30111:SF1">
    <property type="entry name" value="33 KDA CHAPERONIN"/>
    <property type="match status" value="1"/>
</dbReference>
<gene>
    <name evidence="6" type="primary">hslO</name>
    <name evidence="7" type="ORF">SAMN02745245_00171</name>
</gene>
<evidence type="ECO:0000256" key="5">
    <source>
        <dbReference type="ARBA" id="ARBA00023284"/>
    </source>
</evidence>
<dbReference type="InterPro" id="IPR000397">
    <property type="entry name" value="Heat_shock_Hsp33"/>
</dbReference>
<keyword evidence="8" id="KW-1185">Reference proteome</keyword>
<dbReference type="GO" id="GO:0051082">
    <property type="term" value="F:unfolded protein binding"/>
    <property type="evidence" value="ECO:0007669"/>
    <property type="project" value="UniProtKB-UniRule"/>
</dbReference>
<dbReference type="HAMAP" id="MF_00117">
    <property type="entry name" value="HslO"/>
    <property type="match status" value="1"/>
</dbReference>
<dbReference type="CDD" id="cd00498">
    <property type="entry name" value="Hsp33"/>
    <property type="match status" value="1"/>
</dbReference>
<keyword evidence="4 6" id="KW-0143">Chaperone</keyword>
<dbReference type="RefSeq" id="WP_073182865.1">
    <property type="nucleotide sequence ID" value="NZ_FQXI01000001.1"/>
</dbReference>
<evidence type="ECO:0000256" key="3">
    <source>
        <dbReference type="ARBA" id="ARBA00023157"/>
    </source>
</evidence>
<organism evidence="7 8">
    <name type="scientific">Anaerosphaera aminiphila DSM 21120</name>
    <dbReference type="NCBI Taxonomy" id="1120995"/>
    <lineage>
        <taxon>Bacteria</taxon>
        <taxon>Bacillati</taxon>
        <taxon>Bacillota</taxon>
        <taxon>Tissierellia</taxon>
        <taxon>Tissierellales</taxon>
        <taxon>Peptoniphilaceae</taxon>
        <taxon>Anaerosphaera</taxon>
    </lineage>
</organism>
<dbReference type="SUPFAM" id="SSF118352">
    <property type="entry name" value="HSP33 redox switch-like"/>
    <property type="match status" value="1"/>
</dbReference>
<dbReference type="InterPro" id="IPR016154">
    <property type="entry name" value="Heat_shock_Hsp33_C"/>
</dbReference>
<evidence type="ECO:0000256" key="4">
    <source>
        <dbReference type="ARBA" id="ARBA00023186"/>
    </source>
</evidence>
<keyword evidence="2 6" id="KW-0862">Zinc</keyword>
<comment type="function">
    <text evidence="6">Redox regulated molecular chaperone. Protects both thermally unfolding and oxidatively damaged proteins from irreversible aggregation. Plays an important role in the bacterial defense system toward oxidative stress.</text>
</comment>
<dbReference type="GO" id="GO:0042026">
    <property type="term" value="P:protein refolding"/>
    <property type="evidence" value="ECO:0007669"/>
    <property type="project" value="TreeGrafter"/>
</dbReference>
<keyword evidence="1 6" id="KW-0963">Cytoplasm</keyword>
<dbReference type="AlphaFoldDB" id="A0A1M5P5I3"/>
<comment type="subcellular location">
    <subcellularLocation>
        <location evidence="6">Cytoplasm</location>
    </subcellularLocation>
</comment>
<dbReference type="Proteomes" id="UP000184032">
    <property type="component" value="Unassembled WGS sequence"/>
</dbReference>
<dbReference type="PANTHER" id="PTHR30111">
    <property type="entry name" value="33 KDA CHAPERONIN"/>
    <property type="match status" value="1"/>
</dbReference>
<dbReference type="PIRSF" id="PIRSF005261">
    <property type="entry name" value="Heat_shock_Hsp33"/>
    <property type="match status" value="1"/>
</dbReference>
<dbReference type="EMBL" id="FQXI01000001">
    <property type="protein sequence ID" value="SHG96473.1"/>
    <property type="molecule type" value="Genomic_DNA"/>
</dbReference>
<feature type="disulfide bond" description="Redox-active" evidence="6">
    <location>
        <begin position="270"/>
        <end position="273"/>
    </location>
</feature>
<evidence type="ECO:0000313" key="8">
    <source>
        <dbReference type="Proteomes" id="UP000184032"/>
    </source>
</evidence>
<reference evidence="7 8" key="1">
    <citation type="submission" date="2016-11" db="EMBL/GenBank/DDBJ databases">
        <authorList>
            <person name="Jaros S."/>
            <person name="Januszkiewicz K."/>
            <person name="Wedrychowicz H."/>
        </authorList>
    </citation>
    <scope>NUCLEOTIDE SEQUENCE [LARGE SCALE GENOMIC DNA]</scope>
    <source>
        <strain evidence="7 8">DSM 21120</strain>
    </source>
</reference>
<keyword evidence="5 6" id="KW-0676">Redox-active center</keyword>
<sequence>MDYIVRAIDVSGSIKISAAITTGVVEKARMTHNLSKTASSALGRTLTAGLIMTDALKNEQDSLTINIKGDGPLGRIVVTGKNDGKIKGYVDNPSADLPVREIDNKIDVSGVVGSGLLTIVTDMGLKEPYVGQVNLVSGEIAEDIANYLYISDQVPSAVGLGVLVNTDYSIKAAGGFILQLLPDADEEIISKIESNIQNMQNVTEMINLNYSAEDIVKTITNGLEVKFLEKKEVFYECDCSKEKMESALAAIGKNELNNIIEEDGHAELSCYFCNRKYDFDKAELENLIETSCD</sequence>
<evidence type="ECO:0000313" key="7">
    <source>
        <dbReference type="EMBL" id="SHG96473.1"/>
    </source>
</evidence>
<feature type="disulfide bond" description="Redox-active" evidence="6">
    <location>
        <begin position="237"/>
        <end position="239"/>
    </location>
</feature>
<dbReference type="Pfam" id="PF01430">
    <property type="entry name" value="HSP33"/>
    <property type="match status" value="1"/>
</dbReference>